<dbReference type="Proteomes" id="UP001206925">
    <property type="component" value="Unassembled WGS sequence"/>
</dbReference>
<keyword evidence="2" id="KW-1185">Reference proteome</keyword>
<gene>
    <name evidence="1" type="ORF">M8C21_005754</name>
</gene>
<dbReference type="AlphaFoldDB" id="A0AAD5BM50"/>
<evidence type="ECO:0000313" key="2">
    <source>
        <dbReference type="Proteomes" id="UP001206925"/>
    </source>
</evidence>
<accession>A0AAD5BM50</accession>
<dbReference type="EMBL" id="JAMZMK010012154">
    <property type="protein sequence ID" value="KAI7724808.1"/>
    <property type="molecule type" value="Genomic_DNA"/>
</dbReference>
<evidence type="ECO:0000313" key="1">
    <source>
        <dbReference type="EMBL" id="KAI7724808.1"/>
    </source>
</evidence>
<organism evidence="1 2">
    <name type="scientific">Ambrosia artemisiifolia</name>
    <name type="common">Common ragweed</name>
    <dbReference type="NCBI Taxonomy" id="4212"/>
    <lineage>
        <taxon>Eukaryota</taxon>
        <taxon>Viridiplantae</taxon>
        <taxon>Streptophyta</taxon>
        <taxon>Embryophyta</taxon>
        <taxon>Tracheophyta</taxon>
        <taxon>Spermatophyta</taxon>
        <taxon>Magnoliopsida</taxon>
        <taxon>eudicotyledons</taxon>
        <taxon>Gunneridae</taxon>
        <taxon>Pentapetalae</taxon>
        <taxon>asterids</taxon>
        <taxon>campanulids</taxon>
        <taxon>Asterales</taxon>
        <taxon>Asteraceae</taxon>
        <taxon>Asteroideae</taxon>
        <taxon>Heliantheae alliance</taxon>
        <taxon>Heliantheae</taxon>
        <taxon>Ambrosia</taxon>
    </lineage>
</organism>
<sequence>MIEMSLPAHQAHCRILLKDLARSIEEMLRELAVLPASLHTSSMLLDDHWFIHLGGQSLGINLLCVATLQARDETFNYFKEDPSLFDKLIYIVPHKLHTLLQAIFV</sequence>
<protein>
    <submittedName>
        <fullName evidence="1">Uncharacterized protein</fullName>
    </submittedName>
</protein>
<comment type="caution">
    <text evidence="1">The sequence shown here is derived from an EMBL/GenBank/DDBJ whole genome shotgun (WGS) entry which is preliminary data.</text>
</comment>
<reference evidence="1" key="1">
    <citation type="submission" date="2022-06" db="EMBL/GenBank/DDBJ databases">
        <title>Uncovering the hologenomic basis of an extraordinary plant invasion.</title>
        <authorList>
            <person name="Bieker V.C."/>
            <person name="Martin M.D."/>
            <person name="Gilbert T."/>
            <person name="Hodgins K."/>
            <person name="Battlay P."/>
            <person name="Petersen B."/>
            <person name="Wilson J."/>
        </authorList>
    </citation>
    <scope>NUCLEOTIDE SEQUENCE</scope>
    <source>
        <strain evidence="1">AA19_3_7</strain>
        <tissue evidence="1">Leaf</tissue>
    </source>
</reference>
<proteinExistence type="predicted"/>
<name>A0AAD5BM50_AMBAR</name>